<accession>A0A812NDZ7</accession>
<evidence type="ECO:0008006" key="4">
    <source>
        <dbReference type="Google" id="ProtNLM"/>
    </source>
</evidence>
<dbReference type="Gene3D" id="1.25.40.10">
    <property type="entry name" value="Tetratricopeptide repeat domain"/>
    <property type="match status" value="2"/>
</dbReference>
<name>A0A812NDZ7_SYMPI</name>
<evidence type="ECO:0000256" key="1">
    <source>
        <dbReference type="ARBA" id="ARBA00022737"/>
    </source>
</evidence>
<comment type="caution">
    <text evidence="2">The sequence shown here is derived from an EMBL/GenBank/DDBJ whole genome shotgun (WGS) entry which is preliminary data.</text>
</comment>
<dbReference type="InterPro" id="IPR011990">
    <property type="entry name" value="TPR-like_helical_dom_sf"/>
</dbReference>
<dbReference type="OrthoDB" id="413355at2759"/>
<organism evidence="2 3">
    <name type="scientific">Symbiodinium pilosum</name>
    <name type="common">Dinoflagellate</name>
    <dbReference type="NCBI Taxonomy" id="2952"/>
    <lineage>
        <taxon>Eukaryota</taxon>
        <taxon>Sar</taxon>
        <taxon>Alveolata</taxon>
        <taxon>Dinophyceae</taxon>
        <taxon>Suessiales</taxon>
        <taxon>Symbiodiniaceae</taxon>
        <taxon>Symbiodinium</taxon>
    </lineage>
</organism>
<feature type="non-terminal residue" evidence="2">
    <location>
        <position position="1"/>
    </location>
</feature>
<dbReference type="EMBL" id="CAJNIZ010010529">
    <property type="protein sequence ID" value="CAE7302254.1"/>
    <property type="molecule type" value="Genomic_DNA"/>
</dbReference>
<dbReference type="PANTHER" id="PTHR47447">
    <property type="entry name" value="OS03G0856100 PROTEIN"/>
    <property type="match status" value="1"/>
</dbReference>
<dbReference type="Proteomes" id="UP000649617">
    <property type="component" value="Unassembled WGS sequence"/>
</dbReference>
<keyword evidence="1" id="KW-0677">Repeat</keyword>
<evidence type="ECO:0000313" key="2">
    <source>
        <dbReference type="EMBL" id="CAE7302254.1"/>
    </source>
</evidence>
<gene>
    <name evidence="2" type="ORF">SPIL2461_LOCUS6822</name>
</gene>
<proteinExistence type="predicted"/>
<dbReference type="AlphaFoldDB" id="A0A812NDZ7"/>
<sequence length="299" mass="32544">RNGLSISKPVPHEEKFFVSSLTAREKQLTGMLVQAGRDGDWSRVVRLWRKYSGNEVPVYCAAMQAAFYCGQFASAAKMYKKLRGLPGVKPNSVLVHRVLKIFGKLEKQDEVNNIWSEAVAEGLVDRLVAAARIEAAASMGDIEGAASGLDFMIENDLHPEVPAFNAAINACAKASPPSPSAAVFIYQSMLKRGLQPTIVTFTSLARAHLHARCASLKTVRSSMNESGMTPDKVFAEAYLAAIFGGNLGPAEQMSPHVAQMSTERQHELHQALKAFKASKAMSGLCNEVHKAVRLCRSRN</sequence>
<dbReference type="PANTHER" id="PTHR47447:SF17">
    <property type="entry name" value="OS12G0638900 PROTEIN"/>
    <property type="match status" value="1"/>
</dbReference>
<protein>
    <recommendedName>
        <fullName evidence="4">Pentacotripeptide-repeat region of PRORP domain-containing protein</fullName>
    </recommendedName>
</protein>
<keyword evidence="3" id="KW-1185">Reference proteome</keyword>
<evidence type="ECO:0000313" key="3">
    <source>
        <dbReference type="Proteomes" id="UP000649617"/>
    </source>
</evidence>
<reference evidence="2" key="1">
    <citation type="submission" date="2021-02" db="EMBL/GenBank/DDBJ databases">
        <authorList>
            <person name="Dougan E. K."/>
            <person name="Rhodes N."/>
            <person name="Thang M."/>
            <person name="Chan C."/>
        </authorList>
    </citation>
    <scope>NUCLEOTIDE SEQUENCE</scope>
</reference>